<proteinExistence type="inferred from homology"/>
<accession>A0A183IGT8</accession>
<dbReference type="Proteomes" id="UP000270296">
    <property type="component" value="Unassembled WGS sequence"/>
</dbReference>
<organism evidence="4">
    <name type="scientific">Soboliphyme baturini</name>
    <dbReference type="NCBI Taxonomy" id="241478"/>
    <lineage>
        <taxon>Eukaryota</taxon>
        <taxon>Metazoa</taxon>
        <taxon>Ecdysozoa</taxon>
        <taxon>Nematoda</taxon>
        <taxon>Enoplea</taxon>
        <taxon>Dorylaimia</taxon>
        <taxon>Dioctophymatida</taxon>
        <taxon>Dioctophymatoidea</taxon>
        <taxon>Soboliphymatidae</taxon>
        <taxon>Soboliphyme</taxon>
    </lineage>
</organism>
<dbReference type="OrthoDB" id="1933717at2759"/>
<gene>
    <name evidence="2" type="ORF">SBAD_LOCUS2833</name>
</gene>
<reference evidence="4" key="1">
    <citation type="submission" date="2016-06" db="UniProtKB">
        <authorList>
            <consortium name="WormBaseParasite"/>
        </authorList>
    </citation>
    <scope>IDENTIFICATION</scope>
</reference>
<dbReference type="PANTHER" id="PTHR44147">
    <property type="entry name" value="DEHYDROGENASE/REDUCTASE SDR FAMILY MEMBER 1"/>
    <property type="match status" value="1"/>
</dbReference>
<dbReference type="PRINTS" id="PR00081">
    <property type="entry name" value="GDHRDH"/>
</dbReference>
<dbReference type="PANTHER" id="PTHR44147:SF2">
    <property type="entry name" value="DEHYDROGENASE_REDUCTASE SDR FAMILY MEMBER 1"/>
    <property type="match status" value="1"/>
</dbReference>
<comment type="similarity">
    <text evidence="1">Belongs to the short-chain dehydrogenases/reductases (SDR) family.</text>
</comment>
<protein>
    <submittedName>
        <fullName evidence="4">Dehydrogenase/reductase SDR family member 1</fullName>
    </submittedName>
</protein>
<dbReference type="InterPro" id="IPR002347">
    <property type="entry name" value="SDR_fam"/>
</dbReference>
<dbReference type="SUPFAM" id="SSF51735">
    <property type="entry name" value="NAD(P)-binding Rossmann-fold domains"/>
    <property type="match status" value="1"/>
</dbReference>
<reference evidence="2 3" key="2">
    <citation type="submission" date="2018-11" db="EMBL/GenBank/DDBJ databases">
        <authorList>
            <consortium name="Pathogen Informatics"/>
        </authorList>
    </citation>
    <scope>NUCLEOTIDE SEQUENCE [LARGE SCALE GENOMIC DNA]</scope>
</reference>
<evidence type="ECO:0000256" key="1">
    <source>
        <dbReference type="RuleBase" id="RU000363"/>
    </source>
</evidence>
<dbReference type="AlphaFoldDB" id="A0A183IGT8"/>
<evidence type="ECO:0000313" key="4">
    <source>
        <dbReference type="WBParaSite" id="SBAD_0000296801-mRNA-1"/>
    </source>
</evidence>
<name>A0A183IGT8_9BILA</name>
<dbReference type="WBParaSite" id="SBAD_0000296801-mRNA-1">
    <property type="protein sequence ID" value="SBAD_0000296801-mRNA-1"/>
    <property type="gene ID" value="SBAD_0000296801"/>
</dbReference>
<keyword evidence="3" id="KW-1185">Reference proteome</keyword>
<dbReference type="EMBL" id="UZAM01007429">
    <property type="protein sequence ID" value="VDO99091.1"/>
    <property type="molecule type" value="Genomic_DNA"/>
</dbReference>
<dbReference type="Gene3D" id="3.40.50.720">
    <property type="entry name" value="NAD(P)-binding Rossmann-like Domain"/>
    <property type="match status" value="1"/>
</dbReference>
<sequence length="294" mass="32418">MLKGKIALVTGASRGIGRGIALQLGEAGATVYITGRPPEKSDNRENSKDLHTLEDTAKEVTARGGQCIPVYCDHSLDDNIRDLFKRIQAEQNGKLDILVNNAFSAVKILVECAGKNFWEVEPDIWDKVNQVGLRNHYICMVYAARMMTQRKSGLIIFISSIGSVRHLFSVSYGVGKAAVDRMMRDCAEELQPFNVTCVSLWPGLVNTEIFQQNAENLDASILRDVREGYESLFKFAESTEFSGKAVVSLATDPNIFRKTGQTLMTADLGDEYGFTDVDACDIVKLLASEYLDAG</sequence>
<dbReference type="Pfam" id="PF00106">
    <property type="entry name" value="adh_short"/>
    <property type="match status" value="1"/>
</dbReference>
<dbReference type="InterPro" id="IPR036291">
    <property type="entry name" value="NAD(P)-bd_dom_sf"/>
</dbReference>
<dbReference type="PRINTS" id="PR00080">
    <property type="entry name" value="SDRFAMILY"/>
</dbReference>
<evidence type="ECO:0000313" key="3">
    <source>
        <dbReference type="Proteomes" id="UP000270296"/>
    </source>
</evidence>
<evidence type="ECO:0000313" key="2">
    <source>
        <dbReference type="EMBL" id="VDO99091.1"/>
    </source>
</evidence>